<comment type="pathway">
    <text evidence="1">Nitrogen metabolism; urea cycle; L-ornithine and urea from L-arginine: step 1/1.</text>
</comment>
<dbReference type="SUPFAM" id="SSF52768">
    <property type="entry name" value="Arginase/deacetylase"/>
    <property type="match status" value="1"/>
</dbReference>
<feature type="binding site" evidence="10">
    <location>
        <position position="234"/>
    </location>
    <ligand>
        <name>Mn(2+)</name>
        <dbReference type="ChEBI" id="CHEBI:29035"/>
        <label>2</label>
    </ligand>
</feature>
<dbReference type="FunFam" id="3.40.800.10:FF:000012">
    <property type="entry name" value="Arginase"/>
    <property type="match status" value="1"/>
</dbReference>
<dbReference type="InterPro" id="IPR014033">
    <property type="entry name" value="Arginase"/>
</dbReference>
<evidence type="ECO:0000256" key="11">
    <source>
        <dbReference type="PROSITE-ProRule" id="PRU00742"/>
    </source>
</evidence>
<feature type="binding site" evidence="10">
    <location>
        <position position="132"/>
    </location>
    <ligand>
        <name>Mn(2+)</name>
        <dbReference type="ChEBI" id="CHEBI:29035"/>
        <label>1</label>
    </ligand>
</feature>
<feature type="binding site" evidence="10">
    <location>
        <position position="101"/>
    </location>
    <ligand>
        <name>Mn(2+)</name>
        <dbReference type="ChEBI" id="CHEBI:29035"/>
        <label>1</label>
    </ligand>
</feature>
<dbReference type="Proteomes" id="UP000319342">
    <property type="component" value="Chromosome"/>
</dbReference>
<dbReference type="EC" id="3.5.3.1" evidence="2 9"/>
<feature type="binding site" evidence="10">
    <location>
        <position position="130"/>
    </location>
    <ligand>
        <name>Mn(2+)</name>
        <dbReference type="ChEBI" id="CHEBI:29035"/>
        <label>1</label>
    </ligand>
</feature>
<dbReference type="EMBL" id="CP036290">
    <property type="protein sequence ID" value="QDU85141.1"/>
    <property type="molecule type" value="Genomic_DNA"/>
</dbReference>
<feature type="binding site" evidence="10">
    <location>
        <position position="128"/>
    </location>
    <ligand>
        <name>Mn(2+)</name>
        <dbReference type="ChEBI" id="CHEBI:29035"/>
        <label>1</label>
    </ligand>
</feature>
<dbReference type="InterPro" id="IPR006035">
    <property type="entry name" value="Ureohydrolase"/>
</dbReference>
<feature type="binding site" evidence="10">
    <location>
        <position position="232"/>
    </location>
    <ligand>
        <name>Mn(2+)</name>
        <dbReference type="ChEBI" id="CHEBI:29035"/>
        <label>2</label>
    </ligand>
</feature>
<dbReference type="CDD" id="cd09989">
    <property type="entry name" value="Arginase"/>
    <property type="match status" value="1"/>
</dbReference>
<keyword evidence="5 10" id="KW-0479">Metal-binding</keyword>
<dbReference type="PRINTS" id="PR00116">
    <property type="entry name" value="ARGINASE"/>
</dbReference>
<dbReference type="PANTHER" id="PTHR43782">
    <property type="entry name" value="ARGINASE"/>
    <property type="match status" value="1"/>
</dbReference>
<evidence type="ECO:0000256" key="4">
    <source>
        <dbReference type="ARBA" id="ARBA00022503"/>
    </source>
</evidence>
<keyword evidence="6 12" id="KW-0378">Hydrolase</keyword>
<dbReference type="AlphaFoldDB" id="A0A518D0Y8"/>
<dbReference type="Pfam" id="PF00491">
    <property type="entry name" value="Arginase"/>
    <property type="match status" value="1"/>
</dbReference>
<keyword evidence="14" id="KW-1185">Reference proteome</keyword>
<dbReference type="PROSITE" id="PS51409">
    <property type="entry name" value="ARGINASE_2"/>
    <property type="match status" value="1"/>
</dbReference>
<proteinExistence type="inferred from homology"/>
<dbReference type="GO" id="GO:0005737">
    <property type="term" value="C:cytoplasm"/>
    <property type="evidence" value="ECO:0007669"/>
    <property type="project" value="TreeGrafter"/>
</dbReference>
<dbReference type="GO" id="GO:0004053">
    <property type="term" value="F:arginase activity"/>
    <property type="evidence" value="ECO:0007669"/>
    <property type="project" value="UniProtKB-UniRule"/>
</dbReference>
<evidence type="ECO:0000256" key="8">
    <source>
        <dbReference type="ARBA" id="ARBA00047391"/>
    </source>
</evidence>
<sequence>MILDRTIALIGAPMDVGGVYRGASLAPDAVRIAGLIPALEKIGLRVVDRGDVRMPAFDASDDGDPHARHLDVIVAHGERLRDEVRAALADGQVPLVIGGDHAIACGTIAGVSSFHRDRGTSAGLIWFDAHGDMNTPDSSPSGNVHGMPLASCLGRGPKRLVELAGAVPMLDVKNCVLVGVHELDRGERALIREFGLRIYTMREIDQMGMQRVMEEAIEIACDGTDGFHLSFDVDGCDESIAPGTGTIVPGGTSWRESHLFMENIADCGKLLSMELVEINPLLDTKNKTAKLAVALAQSALGKLIY</sequence>
<dbReference type="RefSeq" id="WP_145187947.1">
    <property type="nucleotide sequence ID" value="NZ_CP036290.1"/>
</dbReference>
<keyword evidence="7 10" id="KW-0464">Manganese</keyword>
<protein>
    <recommendedName>
        <fullName evidence="3 9">Arginase</fullName>
        <ecNumber evidence="2 9">3.5.3.1</ecNumber>
    </recommendedName>
</protein>
<evidence type="ECO:0000256" key="2">
    <source>
        <dbReference type="ARBA" id="ARBA00012168"/>
    </source>
</evidence>
<accession>A0A518D0Y8</accession>
<evidence type="ECO:0000256" key="5">
    <source>
        <dbReference type="ARBA" id="ARBA00022723"/>
    </source>
</evidence>
<dbReference type="GO" id="GO:0030145">
    <property type="term" value="F:manganese ion binding"/>
    <property type="evidence" value="ECO:0007669"/>
    <property type="project" value="TreeGrafter"/>
</dbReference>
<evidence type="ECO:0000256" key="10">
    <source>
        <dbReference type="PIRSR" id="PIRSR036979-1"/>
    </source>
</evidence>
<comment type="cofactor">
    <cofactor evidence="10 12">
        <name>Mn(2+)</name>
        <dbReference type="ChEBI" id="CHEBI:29035"/>
    </cofactor>
    <text evidence="10 12">Binds 2 manganese ions per subunit.</text>
</comment>
<evidence type="ECO:0000313" key="13">
    <source>
        <dbReference type="EMBL" id="QDU85141.1"/>
    </source>
</evidence>
<name>A0A518D0Y8_9BACT</name>
<evidence type="ECO:0000256" key="7">
    <source>
        <dbReference type="ARBA" id="ARBA00023211"/>
    </source>
</evidence>
<dbReference type="OrthoDB" id="9789727at2"/>
<dbReference type="InterPro" id="IPR023696">
    <property type="entry name" value="Ureohydrolase_dom_sf"/>
</dbReference>
<dbReference type="PANTHER" id="PTHR43782:SF3">
    <property type="entry name" value="ARGINASE"/>
    <property type="match status" value="1"/>
</dbReference>
<reference evidence="13 14" key="1">
    <citation type="submission" date="2019-02" db="EMBL/GenBank/DDBJ databases">
        <title>Deep-cultivation of Planctomycetes and their phenomic and genomic characterization uncovers novel biology.</title>
        <authorList>
            <person name="Wiegand S."/>
            <person name="Jogler M."/>
            <person name="Boedeker C."/>
            <person name="Pinto D."/>
            <person name="Vollmers J."/>
            <person name="Rivas-Marin E."/>
            <person name="Kohn T."/>
            <person name="Peeters S.H."/>
            <person name="Heuer A."/>
            <person name="Rast P."/>
            <person name="Oberbeckmann S."/>
            <person name="Bunk B."/>
            <person name="Jeske O."/>
            <person name="Meyerdierks A."/>
            <person name="Storesund J.E."/>
            <person name="Kallscheuer N."/>
            <person name="Luecker S."/>
            <person name="Lage O.M."/>
            <person name="Pohl T."/>
            <person name="Merkel B.J."/>
            <person name="Hornburger P."/>
            <person name="Mueller R.-W."/>
            <person name="Bruemmer F."/>
            <person name="Labrenz M."/>
            <person name="Spormann A.M."/>
            <person name="Op den Camp H."/>
            <person name="Overmann J."/>
            <person name="Amann R."/>
            <person name="Jetten M.S.M."/>
            <person name="Mascher T."/>
            <person name="Medema M.H."/>
            <person name="Devos D.P."/>
            <person name="Kaster A.-K."/>
            <person name="Ovreas L."/>
            <person name="Rohde M."/>
            <person name="Galperin M.Y."/>
            <person name="Jogler C."/>
        </authorList>
    </citation>
    <scope>NUCLEOTIDE SEQUENCE [LARGE SCALE GENOMIC DNA]</scope>
    <source>
        <strain evidence="13 14">Pla163</strain>
    </source>
</reference>
<dbReference type="NCBIfam" id="TIGR01229">
    <property type="entry name" value="rocF_arginase"/>
    <property type="match status" value="1"/>
</dbReference>
<evidence type="ECO:0000313" key="14">
    <source>
        <dbReference type="Proteomes" id="UP000319342"/>
    </source>
</evidence>
<gene>
    <name evidence="13" type="primary">rocF</name>
    <name evidence="13" type="ORF">Pla163_22670</name>
</gene>
<evidence type="ECO:0000256" key="12">
    <source>
        <dbReference type="RuleBase" id="RU361159"/>
    </source>
</evidence>
<evidence type="ECO:0000256" key="3">
    <source>
        <dbReference type="ARBA" id="ARBA00018123"/>
    </source>
</evidence>
<dbReference type="Gene3D" id="3.40.800.10">
    <property type="entry name" value="Ureohydrolase domain"/>
    <property type="match status" value="1"/>
</dbReference>
<dbReference type="PIRSF" id="PIRSF036979">
    <property type="entry name" value="Arginase"/>
    <property type="match status" value="1"/>
</dbReference>
<comment type="catalytic activity">
    <reaction evidence="8 12">
        <text>L-arginine + H2O = urea + L-ornithine</text>
        <dbReference type="Rhea" id="RHEA:20569"/>
        <dbReference type="ChEBI" id="CHEBI:15377"/>
        <dbReference type="ChEBI" id="CHEBI:16199"/>
        <dbReference type="ChEBI" id="CHEBI:32682"/>
        <dbReference type="ChEBI" id="CHEBI:46911"/>
        <dbReference type="EC" id="3.5.3.1"/>
    </reaction>
</comment>
<dbReference type="GO" id="GO:0006525">
    <property type="term" value="P:arginine metabolic process"/>
    <property type="evidence" value="ECO:0007669"/>
    <property type="project" value="UniProtKB-KW"/>
</dbReference>
<evidence type="ECO:0000256" key="1">
    <source>
        <dbReference type="ARBA" id="ARBA00005098"/>
    </source>
</evidence>
<evidence type="ECO:0000256" key="6">
    <source>
        <dbReference type="ARBA" id="ARBA00022801"/>
    </source>
</evidence>
<evidence type="ECO:0000256" key="9">
    <source>
        <dbReference type="NCBIfam" id="TIGR01229"/>
    </source>
</evidence>
<organism evidence="13 14">
    <name type="scientific">Rohdeia mirabilis</name>
    <dbReference type="NCBI Taxonomy" id="2528008"/>
    <lineage>
        <taxon>Bacteria</taxon>
        <taxon>Pseudomonadati</taxon>
        <taxon>Planctomycetota</taxon>
        <taxon>Planctomycetia</taxon>
        <taxon>Planctomycetia incertae sedis</taxon>
        <taxon>Rohdeia</taxon>
    </lineage>
</organism>
<comment type="similarity">
    <text evidence="11 12">Belongs to the arginase family.</text>
</comment>
<keyword evidence="4 12" id="KW-0056">Arginine metabolism</keyword>